<dbReference type="SUPFAM" id="SSF63829">
    <property type="entry name" value="Calcium-dependent phosphotriesterase"/>
    <property type="match status" value="3"/>
</dbReference>
<dbReference type="InterPro" id="IPR015943">
    <property type="entry name" value="WD40/YVTN_repeat-like_dom_sf"/>
</dbReference>
<reference evidence="5" key="1">
    <citation type="journal article" date="2019" name="Int. J. Syst. Evol. Microbiol.">
        <title>The Global Catalogue of Microorganisms (GCM) 10K type strain sequencing project: providing services to taxonomists for standard genome sequencing and annotation.</title>
        <authorList>
            <consortium name="The Broad Institute Genomics Platform"/>
            <consortium name="The Broad Institute Genome Sequencing Center for Infectious Disease"/>
            <person name="Wu L."/>
            <person name="Ma J."/>
        </authorList>
    </citation>
    <scope>NUCLEOTIDE SEQUENCE [LARGE SCALE GENOMIC DNA]</scope>
    <source>
        <strain evidence="5">CECT 8010</strain>
    </source>
</reference>
<feature type="transmembrane region" description="Helical" evidence="2">
    <location>
        <begin position="748"/>
        <end position="769"/>
    </location>
</feature>
<keyword evidence="1" id="KW-0597">Phosphoprotein</keyword>
<protein>
    <submittedName>
        <fullName evidence="4">Triple tyrosine motif-containing protein</fullName>
    </submittedName>
</protein>
<organism evidence="4 5">
    <name type="scientific">Parasediminibacterium paludis</name>
    <dbReference type="NCBI Taxonomy" id="908966"/>
    <lineage>
        <taxon>Bacteria</taxon>
        <taxon>Pseudomonadati</taxon>
        <taxon>Bacteroidota</taxon>
        <taxon>Chitinophagia</taxon>
        <taxon>Chitinophagales</taxon>
        <taxon>Chitinophagaceae</taxon>
        <taxon>Parasediminibacterium</taxon>
    </lineage>
</organism>
<dbReference type="Pfam" id="PF00196">
    <property type="entry name" value="GerE"/>
    <property type="match status" value="1"/>
</dbReference>
<proteinExistence type="predicted"/>
<evidence type="ECO:0000256" key="1">
    <source>
        <dbReference type="ARBA" id="ARBA00022553"/>
    </source>
</evidence>
<keyword evidence="5" id="KW-1185">Reference proteome</keyword>
<keyword evidence="2" id="KW-0812">Transmembrane</keyword>
<evidence type="ECO:0000256" key="2">
    <source>
        <dbReference type="SAM" id="Phobius"/>
    </source>
</evidence>
<dbReference type="SMART" id="SM00421">
    <property type="entry name" value="HTH_LUXR"/>
    <property type="match status" value="1"/>
</dbReference>
<dbReference type="Proteomes" id="UP001595906">
    <property type="component" value="Unassembled WGS sequence"/>
</dbReference>
<comment type="caution">
    <text evidence="4">The sequence shown here is derived from an EMBL/GenBank/DDBJ whole genome shotgun (WGS) entry which is preliminary data.</text>
</comment>
<keyword evidence="2" id="KW-0472">Membrane</keyword>
<dbReference type="PANTHER" id="PTHR43547:SF2">
    <property type="entry name" value="HYBRID SIGNAL TRANSDUCTION HISTIDINE KINASE C"/>
    <property type="match status" value="1"/>
</dbReference>
<name>A0ABV8PZR8_9BACT</name>
<evidence type="ECO:0000313" key="4">
    <source>
        <dbReference type="EMBL" id="MFC4232166.1"/>
    </source>
</evidence>
<dbReference type="InterPro" id="IPR013783">
    <property type="entry name" value="Ig-like_fold"/>
</dbReference>
<dbReference type="PANTHER" id="PTHR43547">
    <property type="entry name" value="TWO-COMPONENT HISTIDINE KINASE"/>
    <property type="match status" value="1"/>
</dbReference>
<evidence type="ECO:0000313" key="5">
    <source>
        <dbReference type="Proteomes" id="UP001595906"/>
    </source>
</evidence>
<dbReference type="InterPro" id="IPR000792">
    <property type="entry name" value="Tscrpt_reg_LuxR_C"/>
</dbReference>
<dbReference type="Gene3D" id="1.10.10.10">
    <property type="entry name" value="Winged helix-like DNA-binding domain superfamily/Winged helix DNA-binding domain"/>
    <property type="match status" value="1"/>
</dbReference>
<dbReference type="InterPro" id="IPR036388">
    <property type="entry name" value="WH-like_DNA-bd_sf"/>
</dbReference>
<sequence>MKQLLIALCFPIAALCQNTIGLPDIINYTKQTYNAGLQNWDMQQDKNGNIYCANNEGLLTFDGKNWNIYPLPNKTNVRSVAIGSDNKVYVGGQDEIGYFSPGKNGLLQYTALTQLIPIKDRTFGDVWDIVTVKNNIFFRAANKIFKFNSQSFETFNAPSEWAYLGICNNVLFAQDYKLGVMTFTNNIWQPLFNTNILATNDPITAILPASGDSILITTLKNGLYILAQNRLTKLNSSNDQLFKHDRIYAATKVTQQYTALATNNNGVYIIDLKGNIIQRFSKTEGLQNNNVLNIFLDNQSNLWLGLDNGIDLIAYNSAIKHITPALQNGSGYAAIINENRLYIGTSNGLYSVPLENNIKDISFSKGNFSLVSNTFGQTWGLASINNQLLLGHHEGAFTIVNNSLQSISPNSGFWNFIPTSATFPTKQMIAGNYRGISFFDFNNGKFTETLQLPDFHESSRFFAIDKDDHIWVSHPYHGVYQIIKNTNGSFTSTSFGTKQGLPSLLNNHVYKVKNEVVIATEKGVYNYNYAKNTFEPSLFYKKILGDQSIRYLKEDQSGNVWFIHEKTLGVIDFSGKEPMLIYLPELNNKMLSGFEFIYPVNDNNIFLGGENGFFNINYEKYKNNLPKLQVQIRAVKIIDKRDSLIFGGYFKDVNEAQIQDATAIPSIKSNWKTIHFEFAAALFGYQSNLTYSYRLKGFDDTWSEWTKRTEKEYTNLPEGKYTFEVKVRSNLGNESAVSAYAFTILPPWYASIWAKLFYLILLGTALYYINQWQHKRFEKKQASIKEEQKRQLYISELELSKTESALVALRNEKLEDDINFKNSELASSAMHLVKKGELLTKIKSELTHIMKGLDNTQAIAEIKKLIKSLSEDDNMDKEWEHFSKHFDKVHSDFLVELKEKHPTITPNELKLSAYLRMNLSTKEIAQLMNISVRGVEISRYRLRKKLELPSETSLFDYLIGIQGKV</sequence>
<dbReference type="Gene3D" id="2.60.40.10">
    <property type="entry name" value="Immunoglobulins"/>
    <property type="match status" value="1"/>
</dbReference>
<dbReference type="Pfam" id="PF07495">
    <property type="entry name" value="Y_Y_Y"/>
    <property type="match status" value="1"/>
</dbReference>
<evidence type="ECO:0000259" key="3">
    <source>
        <dbReference type="SMART" id="SM00421"/>
    </source>
</evidence>
<dbReference type="InterPro" id="IPR011123">
    <property type="entry name" value="Y_Y_Y"/>
</dbReference>
<dbReference type="RefSeq" id="WP_379013918.1">
    <property type="nucleotide sequence ID" value="NZ_JBHSDC010000018.1"/>
</dbReference>
<dbReference type="EMBL" id="JBHSDC010000018">
    <property type="protein sequence ID" value="MFC4232166.1"/>
    <property type="molecule type" value="Genomic_DNA"/>
</dbReference>
<keyword evidence="2" id="KW-1133">Transmembrane helix</keyword>
<dbReference type="InterPro" id="IPR016032">
    <property type="entry name" value="Sig_transdc_resp-reg_C-effctor"/>
</dbReference>
<dbReference type="SUPFAM" id="SSF46894">
    <property type="entry name" value="C-terminal effector domain of the bipartite response regulators"/>
    <property type="match status" value="1"/>
</dbReference>
<accession>A0ABV8PZR8</accession>
<dbReference type="Gene3D" id="2.130.10.10">
    <property type="entry name" value="YVTN repeat-like/Quinoprotein amine dehydrogenase"/>
    <property type="match status" value="2"/>
</dbReference>
<gene>
    <name evidence="4" type="ORF">ACFOW1_09705</name>
</gene>
<feature type="domain" description="HTH luxR-type" evidence="3">
    <location>
        <begin position="901"/>
        <end position="958"/>
    </location>
</feature>